<feature type="compositionally biased region" description="Pro residues" evidence="7">
    <location>
        <begin position="196"/>
        <end position="206"/>
    </location>
</feature>
<dbReference type="Gene3D" id="3.90.226.10">
    <property type="entry name" value="2-enoyl-CoA Hydratase, Chain A, domain 1"/>
    <property type="match status" value="1"/>
</dbReference>
<evidence type="ECO:0000313" key="8">
    <source>
        <dbReference type="EMBL" id="SDZ99757.1"/>
    </source>
</evidence>
<name>A0AB37ZZ37_9LACT</name>
<keyword evidence="5" id="KW-0720">Serine protease</keyword>
<evidence type="ECO:0000256" key="7">
    <source>
        <dbReference type="SAM" id="MobiDB-lite"/>
    </source>
</evidence>
<evidence type="ECO:0000256" key="5">
    <source>
        <dbReference type="ARBA" id="ARBA00022825"/>
    </source>
</evidence>
<comment type="similarity">
    <text evidence="1 6">Belongs to the peptidase S14 family.</text>
</comment>
<dbReference type="RefSeq" id="WP_176974121.1">
    <property type="nucleotide sequence ID" value="NZ_FJNA01000002.1"/>
</dbReference>
<keyword evidence="4" id="KW-0378">Hydrolase</keyword>
<evidence type="ECO:0000256" key="3">
    <source>
        <dbReference type="ARBA" id="ARBA00022670"/>
    </source>
</evidence>
<evidence type="ECO:0000256" key="6">
    <source>
        <dbReference type="RuleBase" id="RU003567"/>
    </source>
</evidence>
<dbReference type="InterPro" id="IPR023562">
    <property type="entry name" value="ClpP/TepA"/>
</dbReference>
<keyword evidence="3 8" id="KW-0645">Protease</keyword>
<dbReference type="EMBL" id="FNQH01000001">
    <property type="protein sequence ID" value="SDZ99757.1"/>
    <property type="molecule type" value="Genomic_DNA"/>
</dbReference>
<dbReference type="GO" id="GO:0051117">
    <property type="term" value="F:ATPase binding"/>
    <property type="evidence" value="ECO:0007669"/>
    <property type="project" value="TreeGrafter"/>
</dbReference>
<dbReference type="CDD" id="cd07016">
    <property type="entry name" value="S14_ClpP_1"/>
    <property type="match status" value="1"/>
</dbReference>
<keyword evidence="9" id="KW-1185">Reference proteome</keyword>
<dbReference type="PANTHER" id="PTHR10381:SF70">
    <property type="entry name" value="ATP-DEPENDENT CLP PROTEASE PROTEOLYTIC SUBUNIT"/>
    <property type="match status" value="1"/>
</dbReference>
<dbReference type="GO" id="GO:0009368">
    <property type="term" value="C:endopeptidase Clp complex"/>
    <property type="evidence" value="ECO:0007669"/>
    <property type="project" value="TreeGrafter"/>
</dbReference>
<sequence length="223" mass="24360">MSKKLNSLKKKNPIQTRISIEAESEEKIQLLLYGDIGQYYSWSGISLDGVVSALAGKSADTIEVFINSYGGDMFESIAIKNYLMRRPEKVITYVDGIAASGGSLIAMAGDEIIMPKDAQLMIHNPWTIAAGNAEDFRKLADEMDKANTSIQETYLTHFTDTREKLGELLADESWLTAEEALAYGLATSITDAAEHAPPPPDPAEPPAEPKENKVNRIAALLNL</sequence>
<dbReference type="GO" id="GO:0004252">
    <property type="term" value="F:serine-type endopeptidase activity"/>
    <property type="evidence" value="ECO:0007669"/>
    <property type="project" value="InterPro"/>
</dbReference>
<keyword evidence="2" id="KW-0963">Cytoplasm</keyword>
<evidence type="ECO:0000256" key="4">
    <source>
        <dbReference type="ARBA" id="ARBA00022801"/>
    </source>
</evidence>
<comment type="caution">
    <text evidence="8">The sequence shown here is derived from an EMBL/GenBank/DDBJ whole genome shotgun (WGS) entry which is preliminary data.</text>
</comment>
<evidence type="ECO:0000313" key="9">
    <source>
        <dbReference type="Proteomes" id="UP000199042"/>
    </source>
</evidence>
<dbReference type="SUPFAM" id="SSF52096">
    <property type="entry name" value="ClpP/crotonase"/>
    <property type="match status" value="1"/>
</dbReference>
<dbReference type="PRINTS" id="PR00127">
    <property type="entry name" value="CLPPROTEASEP"/>
</dbReference>
<dbReference type="Proteomes" id="UP000199042">
    <property type="component" value="Unassembled WGS sequence"/>
</dbReference>
<dbReference type="GO" id="GO:0004176">
    <property type="term" value="F:ATP-dependent peptidase activity"/>
    <property type="evidence" value="ECO:0007669"/>
    <property type="project" value="InterPro"/>
</dbReference>
<protein>
    <recommendedName>
        <fullName evidence="6">ATP-dependent Clp protease proteolytic subunit</fullName>
    </recommendedName>
</protein>
<proteinExistence type="inferred from homology"/>
<dbReference type="AlphaFoldDB" id="A0AB37ZZ37"/>
<feature type="region of interest" description="Disordered" evidence="7">
    <location>
        <begin position="192"/>
        <end position="214"/>
    </location>
</feature>
<dbReference type="InterPro" id="IPR029045">
    <property type="entry name" value="ClpP/crotonase-like_dom_sf"/>
</dbReference>
<gene>
    <name evidence="8" type="ORF">SAMN04488525_101824</name>
</gene>
<evidence type="ECO:0000256" key="2">
    <source>
        <dbReference type="ARBA" id="ARBA00022490"/>
    </source>
</evidence>
<dbReference type="PANTHER" id="PTHR10381">
    <property type="entry name" value="ATP-DEPENDENT CLP PROTEASE PROTEOLYTIC SUBUNIT"/>
    <property type="match status" value="1"/>
</dbReference>
<dbReference type="NCBIfam" id="NF045542">
    <property type="entry name" value="Clp_rel_HeadMat"/>
    <property type="match status" value="1"/>
</dbReference>
<dbReference type="InterPro" id="IPR001907">
    <property type="entry name" value="ClpP"/>
</dbReference>
<reference evidence="8 9" key="1">
    <citation type="submission" date="2016-10" db="EMBL/GenBank/DDBJ databases">
        <authorList>
            <person name="Varghese N."/>
            <person name="Submissions S."/>
        </authorList>
    </citation>
    <scope>NUCLEOTIDE SEQUENCE [LARGE SCALE GENOMIC DNA]</scope>
    <source>
        <strain evidence="8 9">DSM 14526</strain>
    </source>
</reference>
<organism evidence="8 9">
    <name type="scientific">Trichococcus collinsii</name>
    <dbReference type="NCBI Taxonomy" id="157076"/>
    <lineage>
        <taxon>Bacteria</taxon>
        <taxon>Bacillati</taxon>
        <taxon>Bacillota</taxon>
        <taxon>Bacilli</taxon>
        <taxon>Lactobacillales</taxon>
        <taxon>Carnobacteriaceae</taxon>
        <taxon>Trichococcus</taxon>
    </lineage>
</organism>
<evidence type="ECO:0000256" key="1">
    <source>
        <dbReference type="ARBA" id="ARBA00007039"/>
    </source>
</evidence>
<dbReference type="Pfam" id="PF00574">
    <property type="entry name" value="CLP_protease"/>
    <property type="match status" value="1"/>
</dbReference>
<accession>A0AB37ZZ37</accession>
<dbReference type="GO" id="GO:0006515">
    <property type="term" value="P:protein quality control for misfolded or incompletely synthesized proteins"/>
    <property type="evidence" value="ECO:0007669"/>
    <property type="project" value="TreeGrafter"/>
</dbReference>